<dbReference type="GO" id="GO:0005634">
    <property type="term" value="C:nucleus"/>
    <property type="evidence" value="ECO:0007669"/>
    <property type="project" value="TreeGrafter"/>
</dbReference>
<dbReference type="InterPro" id="IPR050863">
    <property type="entry name" value="CenT-Element_Derived"/>
</dbReference>
<evidence type="ECO:0000313" key="4">
    <source>
        <dbReference type="EMBL" id="KAE9279657.1"/>
    </source>
</evidence>
<evidence type="ECO:0000259" key="2">
    <source>
        <dbReference type="Pfam" id="PF03184"/>
    </source>
</evidence>
<dbReference type="AlphaFoldDB" id="A0A6A4C120"/>
<dbReference type="PANTHER" id="PTHR19303:SF73">
    <property type="entry name" value="PROTEIN PDC2"/>
    <property type="match status" value="1"/>
</dbReference>
<dbReference type="GO" id="GO:0003677">
    <property type="term" value="F:DNA binding"/>
    <property type="evidence" value="ECO:0007669"/>
    <property type="project" value="TreeGrafter"/>
</dbReference>
<accession>A0A6A4C120</accession>
<protein>
    <recommendedName>
        <fullName evidence="2">DDE-1 domain-containing protein</fullName>
    </recommendedName>
</protein>
<sequence>MDQALETTRSFDEVRPFRSRIVRDEVNPRGVIPDGAQTGSGRSSASPADPASRPGDAGEGRAVYSQGRSNSRVPAPQTHPERYAAPIPDPPVNVEAIQAEAVRRAQEVAQAELDRRWQQQRILRQEAALRRIEVDYRDLCRMRAPLMRLLERHLVELLTLFEAYFYKSIARVSVCLGVAPSLKKNKSGMTFMVGSNATGTEKLRLLVLGKTQQPRWLPQKPDDVDYIGTNKGWMTTSVFQDWLIALNVKMRTVNRKILLLYDNAPVHIAPDEELSHVVIAKLPKNTTAMLQPMDQGVIAWLKAHILNDRTAIAVLPVLLGRLTVLLPGGAGSPKVS</sequence>
<feature type="region of interest" description="Disordered" evidence="1">
    <location>
        <begin position="1"/>
        <end position="90"/>
    </location>
</feature>
<comment type="caution">
    <text evidence="4">The sequence shown here is derived from an EMBL/GenBank/DDBJ whole genome shotgun (WGS) entry which is preliminary data.</text>
</comment>
<gene>
    <name evidence="3" type="ORF">PR001_g26983</name>
    <name evidence="4" type="ORF">PR003_g28175</name>
</gene>
<dbReference type="Pfam" id="PF03184">
    <property type="entry name" value="DDE_1"/>
    <property type="match status" value="1"/>
</dbReference>
<proteinExistence type="predicted"/>
<reference evidence="4 6" key="1">
    <citation type="submission" date="2018-08" db="EMBL/GenBank/DDBJ databases">
        <title>Genomic investigation of the strawberry pathogen Phytophthora fragariae indicates pathogenicity is determined by transcriptional variation in three key races.</title>
        <authorList>
            <person name="Adams T.M."/>
            <person name="Armitage A.D."/>
            <person name="Sobczyk M.K."/>
            <person name="Bates H.J."/>
            <person name="Dunwell J.M."/>
            <person name="Nellist C.F."/>
            <person name="Harrison R.J."/>
        </authorList>
    </citation>
    <scope>NUCLEOTIDE SEQUENCE [LARGE SCALE GENOMIC DNA]</scope>
    <source>
        <strain evidence="3 5">SCRP249</strain>
        <strain evidence="4 6">SCRP333</strain>
    </source>
</reference>
<feature type="compositionally biased region" description="Low complexity" evidence="1">
    <location>
        <begin position="39"/>
        <end position="55"/>
    </location>
</feature>
<dbReference type="EMBL" id="QXFT01004186">
    <property type="protein sequence ID" value="KAE9279657.1"/>
    <property type="molecule type" value="Genomic_DNA"/>
</dbReference>
<name>A0A6A4C120_9STRA</name>
<feature type="domain" description="DDE-1" evidence="2">
    <location>
        <begin position="189"/>
        <end position="305"/>
    </location>
</feature>
<dbReference type="EMBL" id="QXFV01004189">
    <property type="protein sequence ID" value="KAE8971139.1"/>
    <property type="molecule type" value="Genomic_DNA"/>
</dbReference>
<dbReference type="InterPro" id="IPR004875">
    <property type="entry name" value="DDE_SF_endonuclease_dom"/>
</dbReference>
<evidence type="ECO:0000313" key="6">
    <source>
        <dbReference type="Proteomes" id="UP000434957"/>
    </source>
</evidence>
<evidence type="ECO:0000256" key="1">
    <source>
        <dbReference type="SAM" id="MobiDB-lite"/>
    </source>
</evidence>
<keyword evidence="6" id="KW-1185">Reference proteome</keyword>
<dbReference type="Proteomes" id="UP000434957">
    <property type="component" value="Unassembled WGS sequence"/>
</dbReference>
<feature type="compositionally biased region" description="Basic and acidic residues" evidence="1">
    <location>
        <begin position="9"/>
        <end position="27"/>
    </location>
</feature>
<evidence type="ECO:0000313" key="5">
    <source>
        <dbReference type="Proteomes" id="UP000429607"/>
    </source>
</evidence>
<organism evidence="4 6">
    <name type="scientific">Phytophthora rubi</name>
    <dbReference type="NCBI Taxonomy" id="129364"/>
    <lineage>
        <taxon>Eukaryota</taxon>
        <taxon>Sar</taxon>
        <taxon>Stramenopiles</taxon>
        <taxon>Oomycota</taxon>
        <taxon>Peronosporomycetes</taxon>
        <taxon>Peronosporales</taxon>
        <taxon>Peronosporaceae</taxon>
        <taxon>Phytophthora</taxon>
    </lineage>
</organism>
<evidence type="ECO:0000313" key="3">
    <source>
        <dbReference type="EMBL" id="KAE8971139.1"/>
    </source>
</evidence>
<dbReference type="PANTHER" id="PTHR19303">
    <property type="entry name" value="TRANSPOSON"/>
    <property type="match status" value="1"/>
</dbReference>
<dbReference type="Proteomes" id="UP000429607">
    <property type="component" value="Unassembled WGS sequence"/>
</dbReference>